<dbReference type="PANTHER" id="PTHR30290">
    <property type="entry name" value="PERIPLASMIC BINDING COMPONENT OF ABC TRANSPORTER"/>
    <property type="match status" value="1"/>
</dbReference>
<protein>
    <submittedName>
        <fullName evidence="2">Oligopeptide ABC transporter substrate-binding protein</fullName>
    </submittedName>
</protein>
<dbReference type="Gene3D" id="3.10.105.10">
    <property type="entry name" value="Dipeptide-binding Protein, Domain 3"/>
    <property type="match status" value="1"/>
</dbReference>
<comment type="caution">
    <text evidence="2">The sequence shown here is derived from an EMBL/GenBank/DDBJ whole genome shotgun (WGS) entry which is preliminary data.</text>
</comment>
<dbReference type="eggNOG" id="COG4166">
    <property type="taxonomic scope" value="Bacteria"/>
</dbReference>
<dbReference type="Gene3D" id="3.90.76.10">
    <property type="entry name" value="Dipeptide-binding Protein, Domain 1"/>
    <property type="match status" value="1"/>
</dbReference>
<accession>A3XMN0</accession>
<evidence type="ECO:0000259" key="1">
    <source>
        <dbReference type="Pfam" id="PF00496"/>
    </source>
</evidence>
<dbReference type="STRING" id="398720.MED217_07331"/>
<dbReference type="InterPro" id="IPR039424">
    <property type="entry name" value="SBP_5"/>
</dbReference>
<dbReference type="Proteomes" id="UP000001601">
    <property type="component" value="Unassembled WGS sequence"/>
</dbReference>
<dbReference type="InterPro" id="IPR000914">
    <property type="entry name" value="SBP_5_dom"/>
</dbReference>
<reference evidence="2 3" key="1">
    <citation type="journal article" date="2007" name="Nature">
        <title>Light stimulates growth of proteorhodopsin-containing marine Flavobacteria.</title>
        <authorList>
            <person name="Gomez-Consarnau L."/>
            <person name="Gonzalez J.M."/>
            <person name="Coll-Llado M."/>
            <person name="Gourdon P."/>
            <person name="Pascher T."/>
            <person name="Neutze R."/>
            <person name="Pedros-Alio C."/>
            <person name="Pinhassi J."/>
        </authorList>
    </citation>
    <scope>NUCLEOTIDE SEQUENCE [LARGE SCALE GENOMIC DNA]</scope>
    <source>
        <strain evidence="2 3">MED217</strain>
    </source>
</reference>
<dbReference type="HOGENOM" id="CLU_017028_7_4_10"/>
<dbReference type="Pfam" id="PF00496">
    <property type="entry name" value="SBP_bac_5"/>
    <property type="match status" value="1"/>
</dbReference>
<evidence type="ECO:0000313" key="3">
    <source>
        <dbReference type="Proteomes" id="UP000001601"/>
    </source>
</evidence>
<evidence type="ECO:0000313" key="2">
    <source>
        <dbReference type="EMBL" id="EAQ49198.1"/>
    </source>
</evidence>
<dbReference type="SUPFAM" id="SSF53850">
    <property type="entry name" value="Periplasmic binding protein-like II"/>
    <property type="match status" value="1"/>
</dbReference>
<gene>
    <name evidence="2" type="ORF">MED217_07331</name>
</gene>
<dbReference type="GO" id="GO:0030288">
    <property type="term" value="C:outer membrane-bounded periplasmic space"/>
    <property type="evidence" value="ECO:0007669"/>
    <property type="project" value="UniProtKB-ARBA"/>
</dbReference>
<dbReference type="RefSeq" id="WP_009779847.1">
    <property type="nucleotide sequence ID" value="NZ_CH672395.1"/>
</dbReference>
<dbReference type="GO" id="GO:0043190">
    <property type="term" value="C:ATP-binding cassette (ABC) transporter complex"/>
    <property type="evidence" value="ECO:0007669"/>
    <property type="project" value="InterPro"/>
</dbReference>
<dbReference type="OrthoDB" id="9772924at2"/>
<dbReference type="PROSITE" id="PS51257">
    <property type="entry name" value="PROKAR_LIPOPROTEIN"/>
    <property type="match status" value="1"/>
</dbReference>
<dbReference type="GO" id="GO:1904680">
    <property type="term" value="F:peptide transmembrane transporter activity"/>
    <property type="evidence" value="ECO:0007669"/>
    <property type="project" value="TreeGrafter"/>
</dbReference>
<dbReference type="CDD" id="cd00995">
    <property type="entry name" value="PBP2_NikA_DppA_OppA_like"/>
    <property type="match status" value="1"/>
</dbReference>
<organism evidence="2 3">
    <name type="scientific">Leeuwenhoekiella blandensis (strain CECT 7118 / CCUG 51940 / KCTC 22103 / MED217)</name>
    <name type="common">Flavobacterium sp. (strain MED217)</name>
    <dbReference type="NCBI Taxonomy" id="398720"/>
    <lineage>
        <taxon>Bacteria</taxon>
        <taxon>Pseudomonadati</taxon>
        <taxon>Bacteroidota</taxon>
        <taxon>Flavobacteriia</taxon>
        <taxon>Flavobacteriales</taxon>
        <taxon>Flavobacteriaceae</taxon>
        <taxon>Leeuwenhoekiella</taxon>
    </lineage>
</organism>
<dbReference type="EMBL" id="AANC01000005">
    <property type="protein sequence ID" value="EAQ49198.1"/>
    <property type="molecule type" value="Genomic_DNA"/>
</dbReference>
<dbReference type="Gene3D" id="3.40.190.10">
    <property type="entry name" value="Periplasmic binding protein-like II"/>
    <property type="match status" value="1"/>
</dbReference>
<dbReference type="AlphaFoldDB" id="A3XMN0"/>
<dbReference type="InterPro" id="IPR030678">
    <property type="entry name" value="Peptide/Ni-bd"/>
</dbReference>
<dbReference type="GO" id="GO:0015833">
    <property type="term" value="P:peptide transport"/>
    <property type="evidence" value="ECO:0007669"/>
    <property type="project" value="TreeGrafter"/>
</dbReference>
<dbReference type="PIRSF" id="PIRSF002741">
    <property type="entry name" value="MppA"/>
    <property type="match status" value="1"/>
</dbReference>
<proteinExistence type="predicted"/>
<name>A3XMN0_LEEBM</name>
<keyword evidence="3" id="KW-1185">Reference proteome</keyword>
<feature type="domain" description="Solute-binding protein family 5" evidence="1">
    <location>
        <begin position="83"/>
        <end position="459"/>
    </location>
</feature>
<sequence>MTLKPPFDVRTIQLKWLLFPLILISLFSCDPKDNRHKEDEVFRYNEHYNVATLDPAFARNPPIIWPTNQLFNGLVQQDDSLNIIPDVAKRWTVSEDTKTYTFILRDDVYFHKHEQFKTKDSTRKVSAEDFVYSFNRLKDPSIASPGSWVLSNVDRYQAVNDSTFQITLKKEFPAFLGLLTMRYCSVVPEEIVSFYGNEFRSHPIGTGPFKFKRWEEGVKLVLRKNNLYFEKDEDGNRLPYLEAVAITFLPDKQSEFLQFAQGNLDMLNSLDPSYKDELLTATGKLKENYKNRVKTITGPFLNTEYLGFYLESPSKEVRSKLLRQAVNYGFDRVKMIKYLRNGIGEPANSGFIPKGLPGYGASGFEYNPSKARALITKYIEDSGNNTPSITIGTNSQYLDICEYIQRELGKLGLEINIDVMPPSTLRQLKSTGKLDAFRASWIADYPDAENYLSLYYSKNFTPNGPNYTHFKNATFDSLYESSFKLTDINKRKLLYRKMDSIILEQAPFVTLYYDQVIKFVHKNVTGLKANPQDFLVLKRVKKTSKQR</sequence>